<dbReference type="InterPro" id="IPR032474">
    <property type="entry name" value="Argonaute_N"/>
</dbReference>
<feature type="compositionally biased region" description="Low complexity" evidence="16">
    <location>
        <begin position="922"/>
        <end position="935"/>
    </location>
</feature>
<evidence type="ECO:0000313" key="20">
    <source>
        <dbReference type="Proteomes" id="UP000517252"/>
    </source>
</evidence>
<evidence type="ECO:0000256" key="6">
    <source>
        <dbReference type="ARBA" id="ARBA00022801"/>
    </source>
</evidence>
<dbReference type="InterPro" id="IPR042101">
    <property type="entry name" value="SRP54_N_sf"/>
</dbReference>
<dbReference type="Pfam" id="PF02170">
    <property type="entry name" value="PAZ"/>
    <property type="match status" value="1"/>
</dbReference>
<dbReference type="Pfam" id="PF16486">
    <property type="entry name" value="ArgoN"/>
    <property type="match status" value="1"/>
</dbReference>
<dbReference type="CDD" id="cd02846">
    <property type="entry name" value="PAZ_argonaute_like"/>
    <property type="match status" value="1"/>
</dbReference>
<dbReference type="NCBIfam" id="TIGR01425">
    <property type="entry name" value="SRP54_euk"/>
    <property type="match status" value="1"/>
</dbReference>
<comment type="similarity">
    <text evidence="3">Belongs to the GTP-binding SRP family. SRP54 subfamily.</text>
</comment>
<dbReference type="InterPro" id="IPR003593">
    <property type="entry name" value="AAA+_ATPase"/>
</dbReference>
<evidence type="ECO:0000256" key="3">
    <source>
        <dbReference type="ARBA" id="ARBA00005450"/>
    </source>
</evidence>
<evidence type="ECO:0000256" key="16">
    <source>
        <dbReference type="SAM" id="MobiDB-lite"/>
    </source>
</evidence>
<dbReference type="InterPro" id="IPR006325">
    <property type="entry name" value="SRP54_euk"/>
</dbReference>
<evidence type="ECO:0000256" key="12">
    <source>
        <dbReference type="ARBA" id="ARBA00034832"/>
    </source>
</evidence>
<feature type="domain" description="Piwi" evidence="18">
    <location>
        <begin position="1183"/>
        <end position="1503"/>
    </location>
</feature>
<evidence type="ECO:0000256" key="7">
    <source>
        <dbReference type="ARBA" id="ARBA00022824"/>
    </source>
</evidence>
<keyword evidence="4" id="KW-0963">Cytoplasm</keyword>
<keyword evidence="7" id="KW-0256">Endoplasmic reticulum</keyword>
<dbReference type="SUPFAM" id="SSF52540">
    <property type="entry name" value="P-loop containing nucleoside triphosphate hydrolases"/>
    <property type="match status" value="1"/>
</dbReference>
<dbReference type="Pfam" id="PF02978">
    <property type="entry name" value="SRP_SPB"/>
    <property type="match status" value="1"/>
</dbReference>
<comment type="catalytic activity">
    <reaction evidence="15">
        <text>GTP + H2O = GDP + phosphate + H(+)</text>
        <dbReference type="Rhea" id="RHEA:19669"/>
        <dbReference type="ChEBI" id="CHEBI:15377"/>
        <dbReference type="ChEBI" id="CHEBI:15378"/>
        <dbReference type="ChEBI" id="CHEBI:37565"/>
        <dbReference type="ChEBI" id="CHEBI:43474"/>
        <dbReference type="ChEBI" id="CHEBI:58189"/>
        <dbReference type="EC" id="3.6.5.4"/>
    </reaction>
    <physiologicalReaction direction="left-to-right" evidence="15">
        <dbReference type="Rhea" id="RHEA:19670"/>
    </physiologicalReaction>
</comment>
<dbReference type="SMART" id="SM00950">
    <property type="entry name" value="Piwi"/>
    <property type="match status" value="1"/>
</dbReference>
<keyword evidence="11" id="KW-0687">Ribonucleoprotein</keyword>
<evidence type="ECO:0000256" key="4">
    <source>
        <dbReference type="ARBA" id="ARBA00022490"/>
    </source>
</evidence>
<dbReference type="GO" id="GO:0005525">
    <property type="term" value="F:GTP binding"/>
    <property type="evidence" value="ECO:0007669"/>
    <property type="project" value="UniProtKB-KW"/>
</dbReference>
<dbReference type="SMART" id="SM00382">
    <property type="entry name" value="AAA"/>
    <property type="match status" value="1"/>
</dbReference>
<dbReference type="InterPro" id="IPR003100">
    <property type="entry name" value="PAZ_dom"/>
</dbReference>
<evidence type="ECO:0000259" key="18">
    <source>
        <dbReference type="PROSITE" id="PS50822"/>
    </source>
</evidence>
<dbReference type="GO" id="GO:0005786">
    <property type="term" value="C:signal recognition particle, endoplasmic reticulum targeting"/>
    <property type="evidence" value="ECO:0007669"/>
    <property type="project" value="UniProtKB-KW"/>
</dbReference>
<dbReference type="PROSITE" id="PS50822">
    <property type="entry name" value="PIWI"/>
    <property type="match status" value="1"/>
</dbReference>
<keyword evidence="6" id="KW-0378">Hydrolase</keyword>
<dbReference type="FunFam" id="1.10.260.30:FF:000003">
    <property type="entry name" value="Signal recognition particle 54 kDa protein"/>
    <property type="match status" value="1"/>
</dbReference>
<reference evidence="19 20" key="1">
    <citation type="submission" date="2020-07" db="EMBL/GenBank/DDBJ databases">
        <title>Trichoderma asperellum IC-1 whole genome shotgun sequence.</title>
        <authorList>
            <person name="Kanamasa S."/>
            <person name="Takahashi H."/>
        </authorList>
    </citation>
    <scope>NUCLEOTIDE SEQUENCE [LARGE SCALE GENOMIC DNA]</scope>
    <source>
        <strain evidence="19 20">IC-1</strain>
    </source>
</reference>
<dbReference type="Gene3D" id="3.40.50.300">
    <property type="entry name" value="P-loop containing nucleotide triphosphate hydrolases"/>
    <property type="match status" value="1"/>
</dbReference>
<feature type="domain" description="PAZ" evidence="17">
    <location>
        <begin position="886"/>
        <end position="1000"/>
    </location>
</feature>
<evidence type="ECO:0000256" key="11">
    <source>
        <dbReference type="ARBA" id="ARBA00023274"/>
    </source>
</evidence>
<keyword evidence="5" id="KW-0547">Nucleotide-binding</keyword>
<dbReference type="Gene3D" id="2.170.260.10">
    <property type="entry name" value="paz domain"/>
    <property type="match status" value="1"/>
</dbReference>
<dbReference type="InterPro" id="IPR045246">
    <property type="entry name" value="Piwi_ago-like"/>
</dbReference>
<feature type="region of interest" description="Disordered" evidence="16">
    <location>
        <begin position="921"/>
        <end position="948"/>
    </location>
</feature>
<dbReference type="CDD" id="cd17875">
    <property type="entry name" value="SRP54_G"/>
    <property type="match status" value="1"/>
</dbReference>
<dbReference type="Pfam" id="PF02171">
    <property type="entry name" value="Piwi"/>
    <property type="match status" value="1"/>
</dbReference>
<protein>
    <recommendedName>
        <fullName evidence="12">Signal recognition particle subunit SRP54</fullName>
        <ecNumber evidence="14">3.6.5.4</ecNumber>
    </recommendedName>
    <alternativeName>
        <fullName evidence="13">Signal recognition particle 54 kDa protein homolog</fullName>
    </alternativeName>
</protein>
<dbReference type="InterPro" id="IPR027417">
    <property type="entry name" value="P-loop_NTPase"/>
</dbReference>
<dbReference type="GO" id="GO:0005783">
    <property type="term" value="C:endoplasmic reticulum"/>
    <property type="evidence" value="ECO:0007669"/>
    <property type="project" value="UniProtKB-SubCell"/>
</dbReference>
<sequence>MVLQDLGRRINAAVSNLTREQNLDEKAFDSMLKEICAALLEADVNVRLVGQLRKSIRSAVNFKELPPAVNKKRLIQKAVFDELVKLVDPHAEPFKPKKGKSNVIMFVGLQGAGKTTTCTKLARHYQSRGLRSCLVCADTFRAGAFDQLKQNATKAKIPYYGSLTETDPAAVARAGVEQFKKEKFDVIIVDTSGRHRQESALFQEMIDIQAAVNPDETIMVLDASIGQQAESQAKAFKEAADFGAIIITKTDGHAHGGGAISAVAATHTPIVFIGTGEHMLDLERFEPQRFVQKLLGMGDMAGLVEHVQSLNLNQKDTMKHIQEGIFTVRDLRDQLSNIMKMGPLSKMAGMIPGMSGLMQGMDDEEGGLKLKRMIYICDSMTDKELDSDGKIFIDEPTRMTRIARGSGTSVREVEDLLTQQRMMAGMAKKMGGNMKNMQRAQQAMAGGNKAQQLAAMQKRLQSMGGAGGAGGMPDMGSLMKMLGGGGMPGGMDMQAMMRQMGMGGGETFKIVGEEEAEAEEEAMEAAEDEVTVVDGDEVMDLDVEEEMMGFEEEAMDSGVVEVMVEEAEEEEELHFEVAEATRTHHILHSPDGGVPAPDKIVAKTEDALLSGKGVDLSTLGLKEAFPRRPNYGTKGAEVVLWANYVALTASPKLVLYRYDVSVTPAATGGKLTQIIHLVLEASELAAYKHDIVSDFKSTLICRQKFADLTITVPYRKEGEEEPRANATKYNVKLQLTNTLATSELIGYLTSTNPSAQYEEKLPLIQAFNIFINHYAKSSNNLTAVGSSKTFALGADADTWDLGNCLKAMRGFFASVRAATARVLVNVNPTHAAFFEEGPLEQFVNRLSSFRRSAYEQQRFLKKIKVRTTHLKDKLDKQGRPIPRIKTIHGYATKNDGHGLEHPPRVKALGSGPKDVEFWLEASPQKGQSQSTSTSGGKKKGGKGGNPPGVAGSAAGQYISVYDFFVKTYNIRINDPRLPVVNVGNTENPTYLPVQVCHVLPGQPSNSKLDPSQTQQMIRFAVKRPAENATFIVSRGLQTAGLSSQVNPLLSQFGINVSPGLITVPGRVLMGPKVGYGQNQQVSTFGGSWNLVPRNAPSLKFSTCGSVQKWSCVYIEMPNENYPKVQLFTSDALGNILQSFHRVLQDTGITASAPLLPFQRLQLNDADDAQLEALFKRAASSLQLLFVILPHTPIPLYNRIKLLGDVKYGVHTICSVGSKIAKPTGQDQYLRNLALKFNLKLGGNNHLVDPSRLGFIAEDKTMIVGIDVTHPSPGSKGAPSVAGMVASVDRWLGQWPSVLSIQKSRKEMVTELDIMFKSRLELWRKRGKHTAFPENIIIYRDGVSEGQYQTVLDEELPLIRAVCKQVYPAADQKKGLPRLTIAVVGKRHHTRFYPTAASDADNSGNTKSGTVVDRGVTEARNWDFFLQAHTALQGTARPGHYYVVLDEIFRQRYAKTPGKNIADEFQDLTQSMCYIFGRATKAVSYCTPAYYADILCERARCYLSHLFDSPSNSAAPSVAEGAEGGHAASRQDVQIHERLRDSMFYI</sequence>
<dbReference type="InterPro" id="IPR012337">
    <property type="entry name" value="RNaseH-like_sf"/>
</dbReference>
<dbReference type="InterPro" id="IPR013822">
    <property type="entry name" value="Signal_recog_particl_SRP54_hlx"/>
</dbReference>
<dbReference type="HAMAP" id="MF_00306">
    <property type="entry name" value="SRP54"/>
    <property type="match status" value="1"/>
</dbReference>
<dbReference type="InterPro" id="IPR032472">
    <property type="entry name" value="ArgoL2"/>
</dbReference>
<comment type="subcellular location">
    <subcellularLocation>
        <location evidence="2">Cytoplasm</location>
    </subcellularLocation>
    <subcellularLocation>
        <location evidence="1">Endoplasmic reticulum</location>
    </subcellularLocation>
</comment>
<dbReference type="Proteomes" id="UP000517252">
    <property type="component" value="Unassembled WGS sequence"/>
</dbReference>
<dbReference type="Gene3D" id="1.10.260.30">
    <property type="entry name" value="Signal recognition particle, SRP54 subunit, M-domain"/>
    <property type="match status" value="1"/>
</dbReference>
<keyword evidence="10" id="KW-0733">Signal recognition particle</keyword>
<dbReference type="PANTHER" id="PTHR11564">
    <property type="entry name" value="SIGNAL RECOGNITION PARTICLE 54K PROTEIN SRP54"/>
    <property type="match status" value="1"/>
</dbReference>
<dbReference type="OrthoDB" id="10252740at2759"/>
<dbReference type="GO" id="GO:0006616">
    <property type="term" value="P:SRP-dependent cotranslational protein targeting to membrane, translocation"/>
    <property type="evidence" value="ECO:0007669"/>
    <property type="project" value="TreeGrafter"/>
</dbReference>
<dbReference type="Gene3D" id="3.40.50.2300">
    <property type="match status" value="1"/>
</dbReference>
<dbReference type="InterPro" id="IPR036085">
    <property type="entry name" value="PAZ_dom_sf"/>
</dbReference>
<evidence type="ECO:0000313" key="19">
    <source>
        <dbReference type="EMBL" id="GFP55736.1"/>
    </source>
</evidence>
<evidence type="ECO:0000256" key="10">
    <source>
        <dbReference type="ARBA" id="ARBA00023135"/>
    </source>
</evidence>
<dbReference type="InterPro" id="IPR014811">
    <property type="entry name" value="ArgoL1"/>
</dbReference>
<dbReference type="PROSITE" id="PS50821">
    <property type="entry name" value="PAZ"/>
    <property type="match status" value="1"/>
</dbReference>
<proteinExistence type="inferred from homology"/>
<dbReference type="Gene3D" id="1.20.120.140">
    <property type="entry name" value="Signal recognition particle SRP54, nucleotide-binding domain"/>
    <property type="match status" value="1"/>
</dbReference>
<dbReference type="GO" id="GO:0030942">
    <property type="term" value="F:endoplasmic reticulum signal peptide binding"/>
    <property type="evidence" value="ECO:0007669"/>
    <property type="project" value="TreeGrafter"/>
</dbReference>
<dbReference type="PANTHER" id="PTHR11564:SF5">
    <property type="entry name" value="SIGNAL RECOGNITION PARTICLE SUBUNIT SRP54"/>
    <property type="match status" value="1"/>
</dbReference>
<keyword evidence="9" id="KW-0342">GTP-binding</keyword>
<evidence type="ECO:0000256" key="14">
    <source>
        <dbReference type="ARBA" id="ARBA00035672"/>
    </source>
</evidence>
<dbReference type="Pfam" id="PF16488">
    <property type="entry name" value="ArgoL2"/>
    <property type="match status" value="1"/>
</dbReference>
<dbReference type="FunFam" id="1.20.120.140:FF:000001">
    <property type="entry name" value="Signal recognition particle GTPase"/>
    <property type="match status" value="1"/>
</dbReference>
<dbReference type="InterPro" id="IPR036891">
    <property type="entry name" value="Signal_recog_part_SRP54_M_sf"/>
</dbReference>
<dbReference type="InterPro" id="IPR003165">
    <property type="entry name" value="Piwi"/>
</dbReference>
<dbReference type="EMBL" id="BLZH01000005">
    <property type="protein sequence ID" value="GFP55736.1"/>
    <property type="molecule type" value="Genomic_DNA"/>
</dbReference>
<dbReference type="InterPro" id="IPR036397">
    <property type="entry name" value="RNaseH_sf"/>
</dbReference>
<organism evidence="19 20">
    <name type="scientific">Trichoderma asperellum</name>
    <name type="common">Filamentous fungus</name>
    <dbReference type="NCBI Taxonomy" id="101201"/>
    <lineage>
        <taxon>Eukaryota</taxon>
        <taxon>Fungi</taxon>
        <taxon>Dikarya</taxon>
        <taxon>Ascomycota</taxon>
        <taxon>Pezizomycotina</taxon>
        <taxon>Sordariomycetes</taxon>
        <taxon>Hypocreomycetidae</taxon>
        <taxon>Hypocreales</taxon>
        <taxon>Hypocreaceae</taxon>
        <taxon>Trichoderma</taxon>
    </lineage>
</organism>
<dbReference type="SMART" id="SM00962">
    <property type="entry name" value="SRP54"/>
    <property type="match status" value="1"/>
</dbReference>
<dbReference type="SUPFAM" id="SSF47446">
    <property type="entry name" value="Signal peptide-binding domain"/>
    <property type="match status" value="1"/>
</dbReference>
<dbReference type="InterPro" id="IPR000897">
    <property type="entry name" value="SRP54_GTPase_dom"/>
</dbReference>
<dbReference type="GO" id="GO:0005829">
    <property type="term" value="C:cytosol"/>
    <property type="evidence" value="ECO:0007669"/>
    <property type="project" value="TreeGrafter"/>
</dbReference>
<evidence type="ECO:0000259" key="17">
    <source>
        <dbReference type="PROSITE" id="PS50821"/>
    </source>
</evidence>
<keyword evidence="8" id="KW-0694">RNA-binding</keyword>
<accession>A0A6V8QVB0</accession>
<dbReference type="CDD" id="cd04657">
    <property type="entry name" value="Piwi_ago-like"/>
    <property type="match status" value="1"/>
</dbReference>
<evidence type="ECO:0000256" key="13">
    <source>
        <dbReference type="ARBA" id="ARBA00034905"/>
    </source>
</evidence>
<evidence type="ECO:0000256" key="2">
    <source>
        <dbReference type="ARBA" id="ARBA00004496"/>
    </source>
</evidence>
<dbReference type="FunFam" id="3.40.50.300:FF:000022">
    <property type="entry name" value="Signal recognition particle 54 kDa subunit"/>
    <property type="match status" value="1"/>
</dbReference>
<dbReference type="SUPFAM" id="SSF101690">
    <property type="entry name" value="PAZ domain"/>
    <property type="match status" value="1"/>
</dbReference>
<dbReference type="Pfam" id="PF08699">
    <property type="entry name" value="ArgoL1"/>
    <property type="match status" value="1"/>
</dbReference>
<dbReference type="SMART" id="SM01163">
    <property type="entry name" value="DUF1785"/>
    <property type="match status" value="1"/>
</dbReference>
<name>A0A6V8QVB0_TRIAP</name>
<evidence type="ECO:0000256" key="8">
    <source>
        <dbReference type="ARBA" id="ARBA00022884"/>
    </source>
</evidence>
<dbReference type="Pfam" id="PF00448">
    <property type="entry name" value="SRP54"/>
    <property type="match status" value="1"/>
</dbReference>
<comment type="caution">
    <text evidence="19">The sequence shown here is derived from an EMBL/GenBank/DDBJ whole genome shotgun (WGS) entry which is preliminary data.</text>
</comment>
<dbReference type="SMART" id="SM00963">
    <property type="entry name" value="SRP54_N"/>
    <property type="match status" value="1"/>
</dbReference>
<dbReference type="Pfam" id="PF02881">
    <property type="entry name" value="SRP54_N"/>
    <property type="match status" value="1"/>
</dbReference>
<dbReference type="GO" id="GO:0008312">
    <property type="term" value="F:7S RNA binding"/>
    <property type="evidence" value="ECO:0007669"/>
    <property type="project" value="InterPro"/>
</dbReference>
<evidence type="ECO:0000256" key="15">
    <source>
        <dbReference type="ARBA" id="ARBA00048157"/>
    </source>
</evidence>
<dbReference type="SUPFAM" id="SSF53098">
    <property type="entry name" value="Ribonuclease H-like"/>
    <property type="match status" value="1"/>
</dbReference>
<evidence type="ECO:0000256" key="1">
    <source>
        <dbReference type="ARBA" id="ARBA00004240"/>
    </source>
</evidence>
<dbReference type="GO" id="GO:0003924">
    <property type="term" value="F:GTPase activity"/>
    <property type="evidence" value="ECO:0007669"/>
    <property type="project" value="InterPro"/>
</dbReference>
<gene>
    <name evidence="19" type="ORF">TASIC1_0005059400</name>
</gene>
<dbReference type="EC" id="3.6.5.4" evidence="14"/>
<evidence type="ECO:0000256" key="9">
    <source>
        <dbReference type="ARBA" id="ARBA00023134"/>
    </source>
</evidence>
<dbReference type="Gene3D" id="3.30.420.10">
    <property type="entry name" value="Ribonuclease H-like superfamily/Ribonuclease H"/>
    <property type="match status" value="1"/>
</dbReference>
<dbReference type="PROSITE" id="PS00300">
    <property type="entry name" value="SRP54"/>
    <property type="match status" value="1"/>
</dbReference>
<evidence type="ECO:0000256" key="5">
    <source>
        <dbReference type="ARBA" id="ARBA00022741"/>
    </source>
</evidence>
<dbReference type="InterPro" id="IPR004125">
    <property type="entry name" value="Signal_recog_particle_SRP54_M"/>
</dbReference>
<dbReference type="InterPro" id="IPR022941">
    <property type="entry name" value="SRP54"/>
</dbReference>